<gene>
    <name evidence="2" type="ORF">MSHI_06140</name>
</gene>
<keyword evidence="3" id="KW-1185">Reference proteome</keyword>
<protein>
    <submittedName>
        <fullName evidence="2">Uncharacterized protein</fullName>
    </submittedName>
</protein>
<sequence>MFLDEFIRDILPPSYSAPDHALATTVITSCLAIGVSMILLIGYWILTKSLESGKTILVAMGIGLFLLACVGMELRGRPLVGAWMLVVAVVVVIFASMLAYGVASSASAGYILAILLSMLCIGATESYLVTVLGCGAAFVMPMMQSKRWIPTILPYHPSHVTFDAPTLSLIYLLTAIISESWMNSIADLAPQ</sequence>
<proteinExistence type="predicted"/>
<keyword evidence="1" id="KW-0812">Transmembrane</keyword>
<feature type="transmembrane region" description="Helical" evidence="1">
    <location>
        <begin position="52"/>
        <end position="70"/>
    </location>
</feature>
<dbReference type="AlphaFoldDB" id="A0A7I7MKF7"/>
<feature type="transmembrane region" description="Helical" evidence="1">
    <location>
        <begin position="82"/>
        <end position="103"/>
    </location>
</feature>
<dbReference type="EMBL" id="AP022575">
    <property type="protein sequence ID" value="BBX72708.1"/>
    <property type="molecule type" value="Genomic_DNA"/>
</dbReference>
<feature type="transmembrane region" description="Helical" evidence="1">
    <location>
        <begin position="21"/>
        <end position="46"/>
    </location>
</feature>
<keyword evidence="1" id="KW-1133">Transmembrane helix</keyword>
<accession>A0A7I7MKF7</accession>
<dbReference type="KEGG" id="mshj:MSHI_06140"/>
<evidence type="ECO:0000313" key="3">
    <source>
        <dbReference type="Proteomes" id="UP000467236"/>
    </source>
</evidence>
<evidence type="ECO:0000256" key="1">
    <source>
        <dbReference type="SAM" id="Phobius"/>
    </source>
</evidence>
<keyword evidence="1" id="KW-0472">Membrane</keyword>
<organism evidence="2 3">
    <name type="scientific">Mycobacterium shinjukuense</name>
    <dbReference type="NCBI Taxonomy" id="398694"/>
    <lineage>
        <taxon>Bacteria</taxon>
        <taxon>Bacillati</taxon>
        <taxon>Actinomycetota</taxon>
        <taxon>Actinomycetes</taxon>
        <taxon>Mycobacteriales</taxon>
        <taxon>Mycobacteriaceae</taxon>
        <taxon>Mycobacterium</taxon>
    </lineage>
</organism>
<reference evidence="2 3" key="1">
    <citation type="journal article" date="2019" name="Emerg. Microbes Infect.">
        <title>Comprehensive subspecies identification of 175 nontuberculous mycobacteria species based on 7547 genomic profiles.</title>
        <authorList>
            <person name="Matsumoto Y."/>
            <person name="Kinjo T."/>
            <person name="Motooka D."/>
            <person name="Nabeya D."/>
            <person name="Jung N."/>
            <person name="Uechi K."/>
            <person name="Horii T."/>
            <person name="Iida T."/>
            <person name="Fujita J."/>
            <person name="Nakamura S."/>
        </authorList>
    </citation>
    <scope>NUCLEOTIDE SEQUENCE [LARGE SCALE GENOMIC DNA]</scope>
    <source>
        <strain evidence="2 3">JCM 14233</strain>
    </source>
</reference>
<evidence type="ECO:0000313" key="2">
    <source>
        <dbReference type="EMBL" id="BBX72708.1"/>
    </source>
</evidence>
<dbReference type="Proteomes" id="UP000467236">
    <property type="component" value="Chromosome"/>
</dbReference>
<name>A0A7I7MKF7_9MYCO</name>
<feature type="transmembrane region" description="Helical" evidence="1">
    <location>
        <begin position="109"/>
        <end position="139"/>
    </location>
</feature>